<reference evidence="2 3" key="1">
    <citation type="journal article" date="2011" name="Environ. Microbiol.">
        <title>Genome of alkaliphilic Bacillus pseudofirmus OF4 reveals adaptations that support the ability to grow in an external pH range from 7.5 to 11.4.</title>
        <authorList>
            <person name="Janto B."/>
            <person name="Ahmed A."/>
            <person name="Ito M."/>
            <person name="Liu J."/>
            <person name="Hicks D.B."/>
            <person name="Pagni S."/>
            <person name="Fackelmayer O.J."/>
            <person name="Smith T.A."/>
            <person name="Earl J."/>
            <person name="Elbourne L.D."/>
            <person name="Hassan K."/>
            <person name="Paulsen I.T."/>
            <person name="Kolsto A.B."/>
            <person name="Tourasse N.J."/>
            <person name="Ehrlich G.D."/>
            <person name="Boissy R."/>
            <person name="Ivey D.M."/>
            <person name="Li G."/>
            <person name="Xue Y."/>
            <person name="Ma Y."/>
            <person name="Hu F.Z."/>
            <person name="Krulwich T.A."/>
        </authorList>
    </citation>
    <scope>NUCLEOTIDE SEQUENCE [LARGE SCALE GENOMIC DNA]</scope>
    <source>
        <strain evidence="3">ATCC BAA-2126 / JCM 17055 / OF4</strain>
    </source>
</reference>
<dbReference type="EMBL" id="CP001878">
    <property type="protein sequence ID" value="ADC49476.1"/>
    <property type="molecule type" value="Genomic_DNA"/>
</dbReference>
<evidence type="ECO:0000313" key="3">
    <source>
        <dbReference type="Proteomes" id="UP000001544"/>
    </source>
</evidence>
<dbReference type="GO" id="GO:0016787">
    <property type="term" value="F:hydrolase activity"/>
    <property type="evidence" value="ECO:0007669"/>
    <property type="project" value="UniProtKB-KW"/>
</dbReference>
<evidence type="ECO:0000259" key="1">
    <source>
        <dbReference type="Pfam" id="PF00561"/>
    </source>
</evidence>
<name>D3FPR6_ALKPO</name>
<dbReference type="STRING" id="398511.BpOF4_07090"/>
<accession>D3FPR6</accession>
<keyword evidence="2" id="KW-0378">Hydrolase</keyword>
<dbReference type="PRINTS" id="PR00111">
    <property type="entry name" value="ABHYDROLASE"/>
</dbReference>
<dbReference type="Gene3D" id="3.40.50.1820">
    <property type="entry name" value="alpha/beta hydrolase"/>
    <property type="match status" value="1"/>
</dbReference>
<dbReference type="RefSeq" id="WP_012960749.1">
    <property type="nucleotide sequence ID" value="NC_013791.2"/>
</dbReference>
<protein>
    <submittedName>
        <fullName evidence="2">Hydrolase</fullName>
    </submittedName>
</protein>
<feature type="domain" description="AB hydrolase-1" evidence="1">
    <location>
        <begin position="21"/>
        <end position="221"/>
    </location>
</feature>
<dbReference type="InterPro" id="IPR000073">
    <property type="entry name" value="AB_hydrolase_1"/>
</dbReference>
<dbReference type="AlphaFoldDB" id="D3FPR6"/>
<dbReference type="eggNOG" id="COG0596">
    <property type="taxonomic scope" value="Bacteria"/>
</dbReference>
<organism evidence="2 3">
    <name type="scientific">Alkalihalophilus pseudofirmus (strain ATCC BAA-2126 / JCM 17055 / OF4)</name>
    <name type="common">Bacillus pseudofirmus</name>
    <dbReference type="NCBI Taxonomy" id="398511"/>
    <lineage>
        <taxon>Bacteria</taxon>
        <taxon>Bacillati</taxon>
        <taxon>Bacillota</taxon>
        <taxon>Bacilli</taxon>
        <taxon>Bacillales</taxon>
        <taxon>Bacillaceae</taxon>
        <taxon>Alkalihalophilus</taxon>
    </lineage>
</organism>
<dbReference type="PANTHER" id="PTHR43433:SF5">
    <property type="entry name" value="AB HYDROLASE-1 DOMAIN-CONTAINING PROTEIN"/>
    <property type="match status" value="1"/>
</dbReference>
<dbReference type="InterPro" id="IPR050471">
    <property type="entry name" value="AB_hydrolase"/>
</dbReference>
<dbReference type="KEGG" id="bpf:BpOF4_07090"/>
<sequence>MAYVSYQGIKIFYEVRGGGTPLVFIHPPAMSHLTFRYQYALADVGKVVVVDLPGVGHSTKGAAKAFSIEESAECIRAVLKKMRAKKAIIVGYSNGGSIAQEFALKYPNITAGVVLIGGFPEVTSFLLDKEFKLGMWAAKKKWMNLISYVLPHAHFKNKEHAKEMQSVIKEVNPDVLSETYRLGYEYQSIGRLNQLTVPLLLIYGSRDLIMHNYMYDYLKRAHDVEVVYVQGVAHQVPTKRQDECNQAIREWLLRRQIL</sequence>
<dbReference type="Proteomes" id="UP000001544">
    <property type="component" value="Chromosome"/>
</dbReference>
<dbReference type="PANTHER" id="PTHR43433">
    <property type="entry name" value="HYDROLASE, ALPHA/BETA FOLD FAMILY PROTEIN"/>
    <property type="match status" value="1"/>
</dbReference>
<dbReference type="InterPro" id="IPR029058">
    <property type="entry name" value="AB_hydrolase_fold"/>
</dbReference>
<keyword evidence="3" id="KW-1185">Reference proteome</keyword>
<dbReference type="Pfam" id="PF00561">
    <property type="entry name" value="Abhydrolase_1"/>
    <property type="match status" value="1"/>
</dbReference>
<dbReference type="HOGENOM" id="CLU_020336_50_1_9"/>
<proteinExistence type="predicted"/>
<gene>
    <name evidence="2" type="ordered locus">BpOF4_07090</name>
</gene>
<evidence type="ECO:0000313" key="2">
    <source>
        <dbReference type="EMBL" id="ADC49476.1"/>
    </source>
</evidence>
<dbReference type="SUPFAM" id="SSF53474">
    <property type="entry name" value="alpha/beta-Hydrolases"/>
    <property type="match status" value="1"/>
</dbReference>